<proteinExistence type="predicted"/>
<dbReference type="AlphaFoldDB" id="A0A7S4Q6G2"/>
<dbReference type="PROSITE" id="PS50092">
    <property type="entry name" value="TSP1"/>
    <property type="match status" value="1"/>
</dbReference>
<protein>
    <submittedName>
        <fullName evidence="2">Uncharacterized protein</fullName>
    </submittedName>
</protein>
<dbReference type="EMBL" id="HBNR01020405">
    <property type="protein sequence ID" value="CAE4573921.1"/>
    <property type="molecule type" value="Transcribed_RNA"/>
</dbReference>
<dbReference type="InterPro" id="IPR000884">
    <property type="entry name" value="TSP1_rpt"/>
</dbReference>
<feature type="region of interest" description="Disordered" evidence="1">
    <location>
        <begin position="1"/>
        <end position="131"/>
    </location>
</feature>
<sequence>MRPPACPCGGRPGPSLRRRCLGGGGDPRIAKPSNDGPRSSHAFGRPNQRTLPGPASPGPWARRRAAPAACRAGGAAREDPGGPGVRLQRLGGLEPKTACSRPCAGGRRSRTRRVESSPGGAAPCSDREEAPCGVGETCPGSPCMDEPHDWQDPSGDDCFMYEWGELCTFSMGYGAGWRNLKGGKFKDHSAPDGVTALEACCACGGGAAQSRPKATQSAE</sequence>
<name>A0A7S4Q6G2_9DINO</name>
<evidence type="ECO:0000256" key="1">
    <source>
        <dbReference type="SAM" id="MobiDB-lite"/>
    </source>
</evidence>
<organism evidence="2">
    <name type="scientific">Alexandrium monilatum</name>
    <dbReference type="NCBI Taxonomy" id="311494"/>
    <lineage>
        <taxon>Eukaryota</taxon>
        <taxon>Sar</taxon>
        <taxon>Alveolata</taxon>
        <taxon>Dinophyceae</taxon>
        <taxon>Gonyaulacales</taxon>
        <taxon>Pyrocystaceae</taxon>
        <taxon>Alexandrium</taxon>
    </lineage>
</organism>
<accession>A0A7S4Q6G2</accession>
<gene>
    <name evidence="2" type="ORF">AMON00008_LOCUS13540</name>
</gene>
<evidence type="ECO:0000313" key="2">
    <source>
        <dbReference type="EMBL" id="CAE4573921.1"/>
    </source>
</evidence>
<reference evidence="2" key="1">
    <citation type="submission" date="2021-01" db="EMBL/GenBank/DDBJ databases">
        <authorList>
            <person name="Corre E."/>
            <person name="Pelletier E."/>
            <person name="Niang G."/>
            <person name="Scheremetjew M."/>
            <person name="Finn R."/>
            <person name="Kale V."/>
            <person name="Holt S."/>
            <person name="Cochrane G."/>
            <person name="Meng A."/>
            <person name="Brown T."/>
            <person name="Cohen L."/>
        </authorList>
    </citation>
    <scope>NUCLEOTIDE SEQUENCE</scope>
    <source>
        <strain evidence="2">CCMP3105</strain>
    </source>
</reference>
<feature type="compositionally biased region" description="Low complexity" evidence="1">
    <location>
        <begin position="66"/>
        <end position="75"/>
    </location>
</feature>